<accession>A0A5K7ZJJ4</accession>
<proteinExistence type="predicted"/>
<evidence type="ECO:0000313" key="1">
    <source>
        <dbReference type="EMBL" id="BBO81554.1"/>
    </source>
</evidence>
<dbReference type="Proteomes" id="UP000425960">
    <property type="component" value="Chromosome"/>
</dbReference>
<dbReference type="EMBL" id="AP021876">
    <property type="protein sequence ID" value="BBO81554.1"/>
    <property type="molecule type" value="Genomic_DNA"/>
</dbReference>
<gene>
    <name evidence="1" type="ORF">DSCO28_21200</name>
</gene>
<sequence length="70" mass="8109">MQISYRLDSYQKHILRVIGREVSVTIDVLRKLINELRDEDSEIAFAASKKAYAYIRRLGKLGKMGSHQDN</sequence>
<reference evidence="1 2" key="1">
    <citation type="submission" date="2019-11" db="EMBL/GenBank/DDBJ databases">
        <title>Comparative genomics of hydrocarbon-degrading Desulfosarcina strains.</title>
        <authorList>
            <person name="Watanabe M."/>
            <person name="Kojima H."/>
            <person name="Fukui M."/>
        </authorList>
    </citation>
    <scope>NUCLEOTIDE SEQUENCE [LARGE SCALE GENOMIC DNA]</scope>
    <source>
        <strain evidence="1 2">28bB2T</strain>
    </source>
</reference>
<protein>
    <submittedName>
        <fullName evidence="1">Uncharacterized protein</fullName>
    </submittedName>
</protein>
<evidence type="ECO:0000313" key="2">
    <source>
        <dbReference type="Proteomes" id="UP000425960"/>
    </source>
</evidence>
<dbReference type="AlphaFoldDB" id="A0A5K7ZJJ4"/>
<name>A0A5K7ZJJ4_9BACT</name>
<organism evidence="1 2">
    <name type="scientific">Desulfosarcina ovata subsp. sediminis</name>
    <dbReference type="NCBI Taxonomy" id="885957"/>
    <lineage>
        <taxon>Bacteria</taxon>
        <taxon>Pseudomonadati</taxon>
        <taxon>Thermodesulfobacteriota</taxon>
        <taxon>Desulfobacteria</taxon>
        <taxon>Desulfobacterales</taxon>
        <taxon>Desulfosarcinaceae</taxon>
        <taxon>Desulfosarcina</taxon>
    </lineage>
</organism>
<dbReference type="KEGG" id="dov:DSCO28_21200"/>